<name>A0AAQ3IJG3_BACIU</name>
<evidence type="ECO:0000313" key="2">
    <source>
        <dbReference type="EMBL" id="WHM21437.1"/>
    </source>
</evidence>
<dbReference type="Proteomes" id="UP001229422">
    <property type="component" value="Chromosome"/>
</dbReference>
<dbReference type="AlphaFoldDB" id="A0AAQ3IJG3"/>
<proteinExistence type="predicted"/>
<dbReference type="EMBL" id="CP125292">
    <property type="protein sequence ID" value="WHM21437.1"/>
    <property type="molecule type" value="Genomic_DNA"/>
</dbReference>
<organism evidence="2 3">
    <name type="scientific">Bacillus subtilis</name>
    <dbReference type="NCBI Taxonomy" id="1423"/>
    <lineage>
        <taxon>Bacteria</taxon>
        <taxon>Bacillati</taxon>
        <taxon>Bacillota</taxon>
        <taxon>Bacilli</taxon>
        <taxon>Bacillales</taxon>
        <taxon>Bacillaceae</taxon>
        <taxon>Bacillus</taxon>
    </lineage>
</organism>
<keyword evidence="1" id="KW-0175">Coiled coil</keyword>
<protein>
    <submittedName>
        <fullName evidence="2">Uncharacterized protein</fullName>
    </submittedName>
</protein>
<accession>A0AAQ3IJG3</accession>
<gene>
    <name evidence="2" type="ORF">QL281_22160</name>
</gene>
<evidence type="ECO:0000313" key="3">
    <source>
        <dbReference type="Proteomes" id="UP001229422"/>
    </source>
</evidence>
<dbReference type="RefSeq" id="WP_200889652.1">
    <property type="nucleotide sequence ID" value="NZ_CP061870.1"/>
</dbReference>
<feature type="coiled-coil region" evidence="1">
    <location>
        <begin position="102"/>
        <end position="129"/>
    </location>
</feature>
<evidence type="ECO:0000256" key="1">
    <source>
        <dbReference type="SAM" id="Coils"/>
    </source>
</evidence>
<reference evidence="2" key="1">
    <citation type="submission" date="2023-05" db="EMBL/GenBank/DDBJ databases">
        <title>Complete genome sequence of Bacillus subtilis SRCM117797 isolated from Soybean paste.</title>
        <authorList>
            <person name="Abraha H.B."/>
            <person name="Kim K.-P."/>
            <person name="Ryu M.-S."/>
            <person name="Jeong D.-Y."/>
        </authorList>
    </citation>
    <scope>NUCLEOTIDE SEQUENCE</scope>
    <source>
        <strain evidence="2">SRCM117797</strain>
    </source>
</reference>
<sequence>MLKEINMIECSYCGSGGCMSCPFSHSDEAEMAQNYGCLPTPQQIVEMKEKSGHNWACHSDETVLCGGFAKYIKRNRPDLNINEGQLISYETWGHEGEAKAIQEANTRELRQAQEKVQRLTNENDRLRKAFHLFADMKTVRTAPELVIQRYSRYAKELLKGKALEEDAE</sequence>